<name>A0A1M7RC30_9BURK</name>
<dbReference type="EMBL" id="FRCX01000019">
    <property type="protein sequence ID" value="SHN43847.1"/>
    <property type="molecule type" value="Genomic_DNA"/>
</dbReference>
<evidence type="ECO:0000256" key="1">
    <source>
        <dbReference type="SAM" id="MobiDB-lite"/>
    </source>
</evidence>
<sequence>MCHMQNTITSDKQNESIGNTGTTAGTGEATTIMRSIITIMTTNR</sequence>
<feature type="region of interest" description="Disordered" evidence="1">
    <location>
        <begin position="1"/>
        <end position="26"/>
    </location>
</feature>
<keyword evidence="3" id="KW-1185">Reference proteome</keyword>
<organism evidence="2 3">
    <name type="scientific">Duganella sacchari</name>
    <dbReference type="NCBI Taxonomy" id="551987"/>
    <lineage>
        <taxon>Bacteria</taxon>
        <taxon>Pseudomonadati</taxon>
        <taxon>Pseudomonadota</taxon>
        <taxon>Betaproteobacteria</taxon>
        <taxon>Burkholderiales</taxon>
        <taxon>Oxalobacteraceae</taxon>
        <taxon>Telluria group</taxon>
        <taxon>Duganella</taxon>
    </lineage>
</organism>
<proteinExistence type="predicted"/>
<evidence type="ECO:0000313" key="2">
    <source>
        <dbReference type="EMBL" id="SHN43847.1"/>
    </source>
</evidence>
<accession>A0A1M7RC30</accession>
<dbReference type="Proteomes" id="UP000184339">
    <property type="component" value="Unassembled WGS sequence"/>
</dbReference>
<reference evidence="3" key="1">
    <citation type="submission" date="2016-11" db="EMBL/GenBank/DDBJ databases">
        <authorList>
            <person name="Varghese N."/>
            <person name="Submissions S."/>
        </authorList>
    </citation>
    <scope>NUCLEOTIDE SEQUENCE [LARGE SCALE GENOMIC DNA]</scope>
    <source>
        <strain evidence="3">Sac-22</strain>
    </source>
</reference>
<feature type="compositionally biased region" description="Polar residues" evidence="1">
    <location>
        <begin position="1"/>
        <end position="17"/>
    </location>
</feature>
<gene>
    <name evidence="2" type="ORF">SAMN05192549_1192</name>
</gene>
<dbReference type="AlphaFoldDB" id="A0A1M7RC30"/>
<evidence type="ECO:0000313" key="3">
    <source>
        <dbReference type="Proteomes" id="UP000184339"/>
    </source>
</evidence>
<protein>
    <submittedName>
        <fullName evidence="2">Uncharacterized protein</fullName>
    </submittedName>
</protein>